<proteinExistence type="predicted"/>
<evidence type="ECO:0000259" key="1">
    <source>
        <dbReference type="PROSITE" id="PS50987"/>
    </source>
</evidence>
<dbReference type="PROSITE" id="PS50987">
    <property type="entry name" value="HTH_ARSR_2"/>
    <property type="match status" value="1"/>
</dbReference>
<comment type="caution">
    <text evidence="2">The sequence shown here is derived from an EMBL/GenBank/DDBJ whole genome shotgun (WGS) entry which is preliminary data.</text>
</comment>
<dbReference type="InterPro" id="IPR036390">
    <property type="entry name" value="WH_DNA-bd_sf"/>
</dbReference>
<dbReference type="Pfam" id="PF12840">
    <property type="entry name" value="HTH_20"/>
    <property type="match status" value="1"/>
</dbReference>
<dbReference type="PRINTS" id="PR00778">
    <property type="entry name" value="HTHARSR"/>
</dbReference>
<dbReference type="InterPro" id="IPR036388">
    <property type="entry name" value="WH-like_DNA-bd_sf"/>
</dbReference>
<dbReference type="PANTHER" id="PTHR39168">
    <property type="entry name" value="TRANSCRIPTIONAL REGULATOR-RELATED"/>
    <property type="match status" value="1"/>
</dbReference>
<sequence>MVAEYVACDADIAAVASLIADPTRAAVLTSLLDGRALAAGELARLAGVSPATASAHLARLLAGGLVTVVSQGRHRYYRLSGPEVAEVLEVLARVSPRPPVRSLRQSRQARLLGEARTCYDHLAGRAGVELLAAMVDAGHLAGRDSYEITAPGEAALAELGVDLAAARAARRRFAPACVDWTERRPHLGGALGAAITGALIERDWYRRGPVPRLLEVTELGRKGLAAMLSCKGLTSNTPVTRARE</sequence>
<dbReference type="InterPro" id="IPR001845">
    <property type="entry name" value="HTH_ArsR_DNA-bd_dom"/>
</dbReference>
<dbReference type="InterPro" id="IPR011991">
    <property type="entry name" value="ArsR-like_HTH"/>
</dbReference>
<gene>
    <name evidence="2" type="ORF">ACFO60_21635</name>
</gene>
<accession>A0ABV9CJH7</accession>
<dbReference type="SUPFAM" id="SSF46785">
    <property type="entry name" value="Winged helix' DNA-binding domain"/>
    <property type="match status" value="1"/>
</dbReference>
<dbReference type="SMART" id="SM00418">
    <property type="entry name" value="HTH_ARSR"/>
    <property type="match status" value="1"/>
</dbReference>
<evidence type="ECO:0000313" key="3">
    <source>
        <dbReference type="Proteomes" id="UP001596004"/>
    </source>
</evidence>
<dbReference type="EMBL" id="JBHSFP010000015">
    <property type="protein sequence ID" value="MFC4533379.1"/>
    <property type="molecule type" value="Genomic_DNA"/>
</dbReference>
<dbReference type="CDD" id="cd00090">
    <property type="entry name" value="HTH_ARSR"/>
    <property type="match status" value="1"/>
</dbReference>
<dbReference type="Proteomes" id="UP001596004">
    <property type="component" value="Unassembled WGS sequence"/>
</dbReference>
<organism evidence="2 3">
    <name type="scientific">Sphaerisporangium dianthi</name>
    <dbReference type="NCBI Taxonomy" id="1436120"/>
    <lineage>
        <taxon>Bacteria</taxon>
        <taxon>Bacillati</taxon>
        <taxon>Actinomycetota</taxon>
        <taxon>Actinomycetes</taxon>
        <taxon>Streptosporangiales</taxon>
        <taxon>Streptosporangiaceae</taxon>
        <taxon>Sphaerisporangium</taxon>
    </lineage>
</organism>
<keyword evidence="3" id="KW-1185">Reference proteome</keyword>
<dbReference type="InterPro" id="IPR052543">
    <property type="entry name" value="HTH_Metal-responsive_Reg"/>
</dbReference>
<dbReference type="Gene3D" id="1.10.10.10">
    <property type="entry name" value="Winged helix-like DNA-binding domain superfamily/Winged helix DNA-binding domain"/>
    <property type="match status" value="1"/>
</dbReference>
<dbReference type="NCBIfam" id="NF033788">
    <property type="entry name" value="HTH_metalloreg"/>
    <property type="match status" value="1"/>
</dbReference>
<reference evidence="3" key="1">
    <citation type="journal article" date="2019" name="Int. J. Syst. Evol. Microbiol.">
        <title>The Global Catalogue of Microorganisms (GCM) 10K type strain sequencing project: providing services to taxonomists for standard genome sequencing and annotation.</title>
        <authorList>
            <consortium name="The Broad Institute Genomics Platform"/>
            <consortium name="The Broad Institute Genome Sequencing Center for Infectious Disease"/>
            <person name="Wu L."/>
            <person name="Ma J."/>
        </authorList>
    </citation>
    <scope>NUCLEOTIDE SEQUENCE [LARGE SCALE GENOMIC DNA]</scope>
    <source>
        <strain evidence="3">CGMCC 4.7132</strain>
    </source>
</reference>
<protein>
    <submittedName>
        <fullName evidence="2">ArsR/SmtB family transcription factor</fullName>
    </submittedName>
</protein>
<feature type="domain" description="HTH arsR-type" evidence="1">
    <location>
        <begin position="2"/>
        <end position="99"/>
    </location>
</feature>
<dbReference type="RefSeq" id="WP_380842796.1">
    <property type="nucleotide sequence ID" value="NZ_JBHSFP010000015.1"/>
</dbReference>
<evidence type="ECO:0000313" key="2">
    <source>
        <dbReference type="EMBL" id="MFC4533379.1"/>
    </source>
</evidence>
<name>A0ABV9CJH7_9ACTN</name>
<dbReference type="PANTHER" id="PTHR39168:SF1">
    <property type="entry name" value="TRANSCRIPTIONAL REGULATORY PROTEIN"/>
    <property type="match status" value="1"/>
</dbReference>